<sequence>MHGLVVQRLSRLIYTQNVAGPTPAEINRVYSVCGRYVNIDGKHTWYRGVAVITHASHAGGRPSDPGRGQRSVLLMVKEYEYRTRRRSPVRSWPRSTECTPDGEGI</sequence>
<organism evidence="3 4">
    <name type="scientific">Toxocara canis</name>
    <name type="common">Canine roundworm</name>
    <dbReference type="NCBI Taxonomy" id="6265"/>
    <lineage>
        <taxon>Eukaryota</taxon>
        <taxon>Metazoa</taxon>
        <taxon>Ecdysozoa</taxon>
        <taxon>Nematoda</taxon>
        <taxon>Chromadorea</taxon>
        <taxon>Rhabditida</taxon>
        <taxon>Spirurina</taxon>
        <taxon>Ascaridomorpha</taxon>
        <taxon>Ascaridoidea</taxon>
        <taxon>Toxocaridae</taxon>
        <taxon>Toxocara</taxon>
    </lineage>
</organism>
<dbReference type="AlphaFoldDB" id="A0A183VHN8"/>
<evidence type="ECO:0000313" key="3">
    <source>
        <dbReference type="Proteomes" id="UP000050794"/>
    </source>
</evidence>
<reference evidence="4" key="1">
    <citation type="submission" date="2016-06" db="UniProtKB">
        <authorList>
            <consortium name="WormBaseParasite"/>
        </authorList>
    </citation>
    <scope>IDENTIFICATION</scope>
</reference>
<evidence type="ECO:0000313" key="4">
    <source>
        <dbReference type="WBParaSite" id="TCNE_0002026201-mRNA-1"/>
    </source>
</evidence>
<keyword evidence="3" id="KW-1185">Reference proteome</keyword>
<name>A0A183VHN8_TOXCA</name>
<evidence type="ECO:0000313" key="2">
    <source>
        <dbReference type="EMBL" id="VDM51579.1"/>
    </source>
</evidence>
<evidence type="ECO:0000256" key="1">
    <source>
        <dbReference type="SAM" id="MobiDB-lite"/>
    </source>
</evidence>
<dbReference type="WBParaSite" id="TCNE_0002026201-mRNA-1">
    <property type="protein sequence ID" value="TCNE_0002026201-mRNA-1"/>
    <property type="gene ID" value="TCNE_0002026201"/>
</dbReference>
<protein>
    <submittedName>
        <fullName evidence="4">Transposase</fullName>
    </submittedName>
</protein>
<reference evidence="2 3" key="2">
    <citation type="submission" date="2018-11" db="EMBL/GenBank/DDBJ databases">
        <authorList>
            <consortium name="Pathogen Informatics"/>
        </authorList>
    </citation>
    <scope>NUCLEOTIDE SEQUENCE [LARGE SCALE GENOMIC DNA]</scope>
</reference>
<feature type="region of interest" description="Disordered" evidence="1">
    <location>
        <begin position="86"/>
        <end position="105"/>
    </location>
</feature>
<accession>A0A183VHN8</accession>
<dbReference type="Proteomes" id="UP000050794">
    <property type="component" value="Unassembled WGS sequence"/>
</dbReference>
<dbReference type="EMBL" id="UYWY01029009">
    <property type="protein sequence ID" value="VDM51579.1"/>
    <property type="molecule type" value="Genomic_DNA"/>
</dbReference>
<proteinExistence type="predicted"/>
<gene>
    <name evidence="2" type="ORF">TCNE_LOCUS20258</name>
</gene>